<protein>
    <submittedName>
        <fullName evidence="1">Uncharacterized protein</fullName>
    </submittedName>
</protein>
<dbReference type="EMBL" id="CP015597">
    <property type="protein sequence ID" value="ANE83363.1"/>
    <property type="molecule type" value="Genomic_DNA"/>
</dbReference>
<dbReference type="AlphaFoldDB" id="A0A172UWE8"/>
<accession>A0A172UWE8</accession>
<proteinExistence type="predicted"/>
<gene>
    <name evidence="1" type="ORF">A7U43_27955</name>
</gene>
<dbReference type="OrthoDB" id="4713102at2"/>
<keyword evidence="1" id="KW-0614">Plasmid</keyword>
<dbReference type="Proteomes" id="UP000077143">
    <property type="component" value="Plasmid pMYC1"/>
</dbReference>
<name>A0A172UWE8_9MYCO</name>
<organism evidence="1 2">
    <name type="scientific">Mycobacterium adipatum</name>
    <dbReference type="NCBI Taxonomy" id="1682113"/>
    <lineage>
        <taxon>Bacteria</taxon>
        <taxon>Bacillati</taxon>
        <taxon>Actinomycetota</taxon>
        <taxon>Actinomycetes</taxon>
        <taxon>Mycobacteriales</taxon>
        <taxon>Mycobacteriaceae</taxon>
        <taxon>Mycobacterium</taxon>
    </lineage>
</organism>
<evidence type="ECO:0000313" key="2">
    <source>
        <dbReference type="Proteomes" id="UP000077143"/>
    </source>
</evidence>
<reference evidence="1 2" key="1">
    <citation type="submission" date="2016-05" db="EMBL/GenBank/DDBJ databases">
        <title>Complete genome sequence of a phthalic acid esters degrading Mycobacterium sp. YC-RL4.</title>
        <authorList>
            <person name="Ren L."/>
            <person name="Fan S."/>
            <person name="Ruth N."/>
            <person name="Jia Y."/>
            <person name="Wang J."/>
            <person name="Qiao C."/>
        </authorList>
    </citation>
    <scope>NUCLEOTIDE SEQUENCE [LARGE SCALE GENOMIC DNA]</scope>
    <source>
        <strain evidence="1 2">YC-RL4</strain>
        <plasmid evidence="2">pmyc1</plasmid>
    </source>
</reference>
<sequence length="242" mass="26537">MKFPRIHAPRPTPRMPELAGFEARYDLLPAVRPLHQPAEAIRPLHWWAKDLQAGGDLLVDARFDAMTMTATVSIRLSSYQVVSVVRHHDDKPQTPRTLADVLAESIWRLGSLGWSAEIEEAVAQLRAAGLMATPAKPDTRYLPGWVQQPDRGVRMAYWWAGILKQHGWKLYACGDAVARHGFIAEVPRADGESALVVYPGGMPDDGTAASALANHLARLGSRQRAFVQRVIGDAAAGEGRVV</sequence>
<evidence type="ECO:0000313" key="1">
    <source>
        <dbReference type="EMBL" id="ANE83363.1"/>
    </source>
</evidence>
<dbReference type="KEGG" id="madi:A7U43_27955"/>
<keyword evidence="2" id="KW-1185">Reference proteome</keyword>
<geneLocation type="plasmid" evidence="2">
    <name>pmyc1</name>
</geneLocation>